<accession>A0A811JTC5</accession>
<dbReference type="Gene3D" id="3.30.530.20">
    <property type="match status" value="1"/>
</dbReference>
<dbReference type="SUPFAM" id="SSF55961">
    <property type="entry name" value="Bet v1-like"/>
    <property type="match status" value="1"/>
</dbReference>
<dbReference type="GO" id="GO:0005765">
    <property type="term" value="C:lysosomal membrane"/>
    <property type="evidence" value="ECO:0007669"/>
    <property type="project" value="TreeGrafter"/>
</dbReference>
<dbReference type="PANTHER" id="PTHR46121">
    <property type="entry name" value="STEROIDOGENIC ACUTE REGULATORY PROTEIN-LIKE"/>
    <property type="match status" value="1"/>
</dbReference>
<organism evidence="2 3">
    <name type="scientific">Bursaphelenchus okinawaensis</name>
    <dbReference type="NCBI Taxonomy" id="465554"/>
    <lineage>
        <taxon>Eukaryota</taxon>
        <taxon>Metazoa</taxon>
        <taxon>Ecdysozoa</taxon>
        <taxon>Nematoda</taxon>
        <taxon>Chromadorea</taxon>
        <taxon>Rhabditida</taxon>
        <taxon>Tylenchina</taxon>
        <taxon>Tylenchomorpha</taxon>
        <taxon>Aphelenchoidea</taxon>
        <taxon>Aphelenchoididae</taxon>
        <taxon>Bursaphelenchus</taxon>
    </lineage>
</organism>
<dbReference type="OrthoDB" id="74575at2759"/>
<dbReference type="Proteomes" id="UP000783686">
    <property type="component" value="Unassembled WGS sequence"/>
</dbReference>
<dbReference type="Pfam" id="PF01852">
    <property type="entry name" value="START"/>
    <property type="match status" value="1"/>
</dbReference>
<dbReference type="InterPro" id="IPR051869">
    <property type="entry name" value="STARD3"/>
</dbReference>
<dbReference type="GO" id="GO:0099044">
    <property type="term" value="P:vesicle tethering to endoplasmic reticulum"/>
    <property type="evidence" value="ECO:0007669"/>
    <property type="project" value="TreeGrafter"/>
</dbReference>
<dbReference type="PANTHER" id="PTHR46121:SF3">
    <property type="entry name" value="STEROIDOGENIC ACUTE REGULATORY-LIKE PROTEIN 1"/>
    <property type="match status" value="1"/>
</dbReference>
<evidence type="ECO:0000313" key="2">
    <source>
        <dbReference type="EMBL" id="CAD5206411.1"/>
    </source>
</evidence>
<comment type="caution">
    <text evidence="2">The sequence shown here is derived from an EMBL/GenBank/DDBJ whole genome shotgun (WGS) entry which is preliminary data.</text>
</comment>
<evidence type="ECO:0000313" key="3">
    <source>
        <dbReference type="Proteomes" id="UP000614601"/>
    </source>
</evidence>
<proteinExistence type="predicted"/>
<dbReference type="CDD" id="cd00177">
    <property type="entry name" value="START"/>
    <property type="match status" value="1"/>
</dbReference>
<name>A0A811JTC5_9BILA</name>
<dbReference type="AlphaFoldDB" id="A0A811JTC5"/>
<dbReference type="EMBL" id="CAJFDH010000001">
    <property type="protein sequence ID" value="CAD5206411.1"/>
    <property type="molecule type" value="Genomic_DNA"/>
</dbReference>
<dbReference type="InterPro" id="IPR002913">
    <property type="entry name" value="START_lipid-bd_dom"/>
</dbReference>
<dbReference type="SMART" id="SM00234">
    <property type="entry name" value="START"/>
    <property type="match status" value="1"/>
</dbReference>
<dbReference type="GO" id="GO:0031902">
    <property type="term" value="C:late endosome membrane"/>
    <property type="evidence" value="ECO:0007669"/>
    <property type="project" value="TreeGrafter"/>
</dbReference>
<dbReference type="PROSITE" id="PS50848">
    <property type="entry name" value="START"/>
    <property type="match status" value="1"/>
</dbReference>
<dbReference type="InterPro" id="IPR023393">
    <property type="entry name" value="START-like_dom_sf"/>
</dbReference>
<feature type="domain" description="START" evidence="1">
    <location>
        <begin position="47"/>
        <end position="228"/>
    </location>
</feature>
<keyword evidence="3" id="KW-1185">Reference proteome</keyword>
<evidence type="ECO:0000259" key="1">
    <source>
        <dbReference type="PROSITE" id="PS50848"/>
    </source>
</evidence>
<dbReference type="GO" id="GO:0008289">
    <property type="term" value="F:lipid binding"/>
    <property type="evidence" value="ECO:0007669"/>
    <property type="project" value="InterPro"/>
</dbReference>
<protein>
    <recommendedName>
        <fullName evidence="1">START domain-containing protein</fullName>
    </recommendedName>
</protein>
<gene>
    <name evidence="2" type="ORF">BOKJ2_LOCUS1095</name>
</gene>
<dbReference type="GO" id="GO:0140284">
    <property type="term" value="C:endoplasmic reticulum-endosome membrane contact site"/>
    <property type="evidence" value="ECO:0007669"/>
    <property type="project" value="TreeGrafter"/>
</dbReference>
<dbReference type="EMBL" id="CAJFCW020000001">
    <property type="protein sequence ID" value="CAG9081665.1"/>
    <property type="molecule type" value="Genomic_DNA"/>
</dbReference>
<dbReference type="GO" id="GO:0005789">
    <property type="term" value="C:endoplasmic reticulum membrane"/>
    <property type="evidence" value="ECO:0007669"/>
    <property type="project" value="TreeGrafter"/>
</dbReference>
<dbReference type="Proteomes" id="UP000614601">
    <property type="component" value="Unassembled WGS sequence"/>
</dbReference>
<sequence length="233" mass="26589">MSVELLDVREQIPDHLKEYEEAVSKGVSGFHEMFSLFQDPGFEARTGWKKEAENHCGSVYSRQIKHGKVFCAKFVVDVDLETLMHDNWKQPEKMPEWNTHVEFCNVLVHITENINIVHYGNGPVLMVSGRDFVSMRIKREVDGVVYTSGKSVDAPGVPKPGDRVRAHINLGGGKFRKHPEDDEKTIVEIMHCIDFRGMVPKSVIYSVMGKMMLKDIEEHQIHAKDLKSKKNSN</sequence>
<reference evidence="2" key="1">
    <citation type="submission" date="2020-09" db="EMBL/GenBank/DDBJ databases">
        <authorList>
            <person name="Kikuchi T."/>
        </authorList>
    </citation>
    <scope>NUCLEOTIDE SEQUENCE</scope>
    <source>
        <strain evidence="2">SH1</strain>
    </source>
</reference>